<proteinExistence type="predicted"/>
<dbReference type="RefSeq" id="WP_313831728.1">
    <property type="nucleotide sequence ID" value="NZ_JAQOUE010000001.1"/>
</dbReference>
<keyword evidence="2" id="KW-1185">Reference proteome</keyword>
<sequence length="94" mass="10886">MATVLSDEKQMHLSHVILQVLEKTAEGRFVGSSTLPLREIKRVLADQMALEQEIDKVVQARLQSYSKKIHEGTSEWEVMYQKTFAEELRKRKLA</sequence>
<reference evidence="1 2" key="1">
    <citation type="journal article" date="2023" name="ISME J.">
        <title>Cultivation and genomic characterization of novel and ubiquitous marine nitrite-oxidizing bacteria from the Nitrospirales.</title>
        <authorList>
            <person name="Mueller A.J."/>
            <person name="Daebeler A."/>
            <person name="Herbold C.W."/>
            <person name="Kirkegaard R.H."/>
            <person name="Daims H."/>
        </authorList>
    </citation>
    <scope>NUCLEOTIDE SEQUENCE [LARGE SCALE GENOMIC DNA]</scope>
    <source>
        <strain evidence="1 2">EB</strain>
    </source>
</reference>
<evidence type="ECO:0000313" key="1">
    <source>
        <dbReference type="EMBL" id="MDT7041374.1"/>
    </source>
</evidence>
<evidence type="ECO:0000313" key="2">
    <source>
        <dbReference type="Proteomes" id="UP001250932"/>
    </source>
</evidence>
<dbReference type="Proteomes" id="UP001250932">
    <property type="component" value="Unassembled WGS sequence"/>
</dbReference>
<dbReference type="EMBL" id="JAQOUE010000001">
    <property type="protein sequence ID" value="MDT7041374.1"/>
    <property type="molecule type" value="Genomic_DNA"/>
</dbReference>
<gene>
    <name evidence="1" type="ORF">PPG34_03375</name>
</gene>
<dbReference type="InterPro" id="IPR007463">
    <property type="entry name" value="DUF507"/>
</dbReference>
<organism evidence="1 2">
    <name type="scientific">Candidatus Nitronereus thalassa</name>
    <dbReference type="NCBI Taxonomy" id="3020898"/>
    <lineage>
        <taxon>Bacteria</taxon>
        <taxon>Pseudomonadati</taxon>
        <taxon>Nitrospirota</taxon>
        <taxon>Nitrospiria</taxon>
        <taxon>Nitrospirales</taxon>
        <taxon>Nitrospiraceae</taxon>
        <taxon>Candidatus Nitronereus</taxon>
    </lineage>
</organism>
<protein>
    <submittedName>
        <fullName evidence="1">DUF507 family protein</fullName>
    </submittedName>
</protein>
<accession>A0ABU3K4N3</accession>
<name>A0ABU3K4N3_9BACT</name>
<comment type="caution">
    <text evidence="1">The sequence shown here is derived from an EMBL/GenBank/DDBJ whole genome shotgun (WGS) entry which is preliminary data.</text>
</comment>
<dbReference type="Pfam" id="PF04368">
    <property type="entry name" value="DUF507"/>
    <property type="match status" value="1"/>
</dbReference>